<sequence>RRHPKYSVPIVIQNLNLETSNELTYQGGIARPDRETRSENVIKDCVKPEQLLSTLNSIWISSPVWHKNQSKNILELCYVDAYMWLNVGE</sequence>
<dbReference type="AlphaFoldDB" id="A0A0B6XYG2"/>
<gene>
    <name evidence="1" type="primary">ORF6469</name>
</gene>
<accession>A0A0B6XYG2</accession>
<organism evidence="1">
    <name type="scientific">Arion vulgaris</name>
    <dbReference type="NCBI Taxonomy" id="1028688"/>
    <lineage>
        <taxon>Eukaryota</taxon>
        <taxon>Metazoa</taxon>
        <taxon>Spiralia</taxon>
        <taxon>Lophotrochozoa</taxon>
        <taxon>Mollusca</taxon>
        <taxon>Gastropoda</taxon>
        <taxon>Heterobranchia</taxon>
        <taxon>Euthyneura</taxon>
        <taxon>Panpulmonata</taxon>
        <taxon>Eupulmonata</taxon>
        <taxon>Stylommatophora</taxon>
        <taxon>Helicina</taxon>
        <taxon>Arionoidea</taxon>
        <taxon>Arionidae</taxon>
        <taxon>Arion</taxon>
    </lineage>
</organism>
<proteinExistence type="predicted"/>
<evidence type="ECO:0000313" key="1">
    <source>
        <dbReference type="EMBL" id="CEK49117.1"/>
    </source>
</evidence>
<protein>
    <submittedName>
        <fullName evidence="1">Uncharacterized protein</fullName>
    </submittedName>
</protein>
<feature type="non-terminal residue" evidence="1">
    <location>
        <position position="1"/>
    </location>
</feature>
<reference evidence="1" key="1">
    <citation type="submission" date="2014-12" db="EMBL/GenBank/DDBJ databases">
        <title>Insight into the proteome of Arion vulgaris.</title>
        <authorList>
            <person name="Aradska J."/>
            <person name="Bulat T."/>
            <person name="Smidak R."/>
            <person name="Sarate P."/>
            <person name="Gangsoo J."/>
            <person name="Sialana F."/>
            <person name="Bilban M."/>
            <person name="Lubec G."/>
        </authorList>
    </citation>
    <scope>NUCLEOTIDE SEQUENCE</scope>
    <source>
        <tissue evidence="1">Skin</tissue>
    </source>
</reference>
<dbReference type="EMBL" id="HACG01002252">
    <property type="protein sequence ID" value="CEK49117.1"/>
    <property type="molecule type" value="Transcribed_RNA"/>
</dbReference>
<name>A0A0B6XYG2_9EUPU</name>